<dbReference type="EMBL" id="LAZR01040591">
    <property type="protein sequence ID" value="KKL14116.1"/>
    <property type="molecule type" value="Genomic_DNA"/>
</dbReference>
<dbReference type="AlphaFoldDB" id="A0A0F9D8H8"/>
<comment type="caution">
    <text evidence="1">The sequence shown here is derived from an EMBL/GenBank/DDBJ whole genome shotgun (WGS) entry which is preliminary data.</text>
</comment>
<gene>
    <name evidence="1" type="ORF">LCGC14_2518970</name>
</gene>
<organism evidence="1">
    <name type="scientific">marine sediment metagenome</name>
    <dbReference type="NCBI Taxonomy" id="412755"/>
    <lineage>
        <taxon>unclassified sequences</taxon>
        <taxon>metagenomes</taxon>
        <taxon>ecological metagenomes</taxon>
    </lineage>
</organism>
<dbReference type="InterPro" id="IPR027434">
    <property type="entry name" value="Homing_endonucl"/>
</dbReference>
<proteinExistence type="predicted"/>
<sequence>VKKGCQNPSYHARVQIRMVDIGAINFIKNVMGGNFYKEKPHCNNGRPLYCYQISDRAAQKFLENIFQYLIVKRKQAEVIFDLRLLQKHSMRHKTKITGYRTAFGRKDKVPNYSYSDEYINECEELYLKCKELNKVGLK</sequence>
<name>A0A0F9D8H8_9ZZZZ</name>
<evidence type="ECO:0008006" key="2">
    <source>
        <dbReference type="Google" id="ProtNLM"/>
    </source>
</evidence>
<evidence type="ECO:0000313" key="1">
    <source>
        <dbReference type="EMBL" id="KKL14116.1"/>
    </source>
</evidence>
<reference evidence="1" key="1">
    <citation type="journal article" date="2015" name="Nature">
        <title>Complex archaea that bridge the gap between prokaryotes and eukaryotes.</title>
        <authorList>
            <person name="Spang A."/>
            <person name="Saw J.H."/>
            <person name="Jorgensen S.L."/>
            <person name="Zaremba-Niedzwiedzka K."/>
            <person name="Martijn J."/>
            <person name="Lind A.E."/>
            <person name="van Eijk R."/>
            <person name="Schleper C."/>
            <person name="Guy L."/>
            <person name="Ettema T.J."/>
        </authorList>
    </citation>
    <scope>NUCLEOTIDE SEQUENCE</scope>
</reference>
<protein>
    <recommendedName>
        <fullName evidence="2">Homing endonuclease LAGLIDADG domain-containing protein</fullName>
    </recommendedName>
</protein>
<dbReference type="Gene3D" id="3.10.28.10">
    <property type="entry name" value="Homing endonucleases"/>
    <property type="match status" value="1"/>
</dbReference>
<accession>A0A0F9D8H8</accession>
<feature type="non-terminal residue" evidence="1">
    <location>
        <position position="1"/>
    </location>
</feature>